<proteinExistence type="predicted"/>
<feature type="non-terminal residue" evidence="2">
    <location>
        <position position="1"/>
    </location>
</feature>
<keyword evidence="1" id="KW-0472">Membrane</keyword>
<gene>
    <name evidence="2" type="ORF">EAG_00481</name>
</gene>
<name>E2ALV5_CAMFO</name>
<dbReference type="AlphaFoldDB" id="E2ALV5"/>
<keyword evidence="3" id="KW-1185">Reference proteome</keyword>
<evidence type="ECO:0000256" key="1">
    <source>
        <dbReference type="SAM" id="Phobius"/>
    </source>
</evidence>
<evidence type="ECO:0000313" key="3">
    <source>
        <dbReference type="Proteomes" id="UP000000311"/>
    </source>
</evidence>
<feature type="transmembrane region" description="Helical" evidence="1">
    <location>
        <begin position="71"/>
        <end position="99"/>
    </location>
</feature>
<accession>E2ALV5</accession>
<dbReference type="InParanoid" id="E2ALV5"/>
<dbReference type="Proteomes" id="UP000000311">
    <property type="component" value="Unassembled WGS sequence"/>
</dbReference>
<keyword evidence="1" id="KW-1133">Transmembrane helix</keyword>
<keyword evidence="1" id="KW-0812">Transmembrane</keyword>
<reference evidence="2 3" key="1">
    <citation type="journal article" date="2010" name="Science">
        <title>Genomic comparison of the ants Camponotus floridanus and Harpegnathos saltator.</title>
        <authorList>
            <person name="Bonasio R."/>
            <person name="Zhang G."/>
            <person name="Ye C."/>
            <person name="Mutti N.S."/>
            <person name="Fang X."/>
            <person name="Qin N."/>
            <person name="Donahue G."/>
            <person name="Yang P."/>
            <person name="Li Q."/>
            <person name="Li C."/>
            <person name="Zhang P."/>
            <person name="Huang Z."/>
            <person name="Berger S.L."/>
            <person name="Reinberg D."/>
            <person name="Wang J."/>
            <person name="Liebig J."/>
        </authorList>
    </citation>
    <scope>NUCLEOTIDE SEQUENCE [LARGE SCALE GENOMIC DNA]</scope>
    <source>
        <strain evidence="3">C129</strain>
    </source>
</reference>
<organism evidence="3">
    <name type="scientific">Camponotus floridanus</name>
    <name type="common">Florida carpenter ant</name>
    <dbReference type="NCBI Taxonomy" id="104421"/>
    <lineage>
        <taxon>Eukaryota</taxon>
        <taxon>Metazoa</taxon>
        <taxon>Ecdysozoa</taxon>
        <taxon>Arthropoda</taxon>
        <taxon>Hexapoda</taxon>
        <taxon>Insecta</taxon>
        <taxon>Pterygota</taxon>
        <taxon>Neoptera</taxon>
        <taxon>Endopterygota</taxon>
        <taxon>Hymenoptera</taxon>
        <taxon>Apocrita</taxon>
        <taxon>Aculeata</taxon>
        <taxon>Formicoidea</taxon>
        <taxon>Formicidae</taxon>
        <taxon>Formicinae</taxon>
        <taxon>Camponotus</taxon>
    </lineage>
</organism>
<feature type="non-terminal residue" evidence="2">
    <location>
        <position position="114"/>
    </location>
</feature>
<evidence type="ECO:0000313" key="2">
    <source>
        <dbReference type="EMBL" id="EFN65584.1"/>
    </source>
</evidence>
<protein>
    <submittedName>
        <fullName evidence="2">Uncharacterized protein</fullName>
    </submittedName>
</protein>
<dbReference type="EMBL" id="GL440657">
    <property type="protein sequence ID" value="EFN65584.1"/>
    <property type="molecule type" value="Genomic_DNA"/>
</dbReference>
<sequence>EYIFLTNGSLYQPHHDKLICSTSYCLAIVHRYKFDVIICIDIKNETIKESISKVMNGSINEMINENVDKWLINHVIILFILNVLSLLILLMTFVVYSVLPELQNIHMLRRYGSM</sequence>